<proteinExistence type="predicted"/>
<sequence length="95" mass="11601">MGIFEFLIATVPVALFFSVPLYAIKRRSDQKDDRLKIDHIREQKELEQVRQENYLLENKQMRLELDKIKEERALKERNGQKKDRWLIEESKEREL</sequence>
<dbReference type="OrthoDB" id="2418215at2"/>
<keyword evidence="1" id="KW-0175">Coiled coil</keyword>
<keyword evidence="2" id="KW-1133">Transmembrane helix</keyword>
<evidence type="ECO:0000313" key="4">
    <source>
        <dbReference type="Proteomes" id="UP000199008"/>
    </source>
</evidence>
<evidence type="ECO:0000256" key="2">
    <source>
        <dbReference type="SAM" id="Phobius"/>
    </source>
</evidence>
<dbReference type="Proteomes" id="UP000199008">
    <property type="component" value="Unassembled WGS sequence"/>
</dbReference>
<evidence type="ECO:0000256" key="1">
    <source>
        <dbReference type="SAM" id="Coils"/>
    </source>
</evidence>
<keyword evidence="2" id="KW-0472">Membrane</keyword>
<protein>
    <submittedName>
        <fullName evidence="3">Uncharacterized protein</fullName>
    </submittedName>
</protein>
<feature type="coiled-coil region" evidence="1">
    <location>
        <begin position="46"/>
        <end position="78"/>
    </location>
</feature>
<accession>A0A1G9DQA8</accession>
<dbReference type="EMBL" id="FNFY01000006">
    <property type="protein sequence ID" value="SDK65995.1"/>
    <property type="molecule type" value="Genomic_DNA"/>
</dbReference>
<keyword evidence="2" id="KW-0812">Transmembrane</keyword>
<feature type="transmembrane region" description="Helical" evidence="2">
    <location>
        <begin position="6"/>
        <end position="24"/>
    </location>
</feature>
<reference evidence="4" key="1">
    <citation type="submission" date="2016-10" db="EMBL/GenBank/DDBJ databases">
        <authorList>
            <person name="Varghese N."/>
            <person name="Submissions S."/>
        </authorList>
    </citation>
    <scope>NUCLEOTIDE SEQUENCE [LARGE SCALE GENOMIC DNA]</scope>
    <source>
        <strain evidence="4">CGMCC 1.8895</strain>
    </source>
</reference>
<keyword evidence="4" id="KW-1185">Reference proteome</keyword>
<organism evidence="3 4">
    <name type="scientific">Lacicoccus qingdaonensis</name>
    <dbReference type="NCBI Taxonomy" id="576118"/>
    <lineage>
        <taxon>Bacteria</taxon>
        <taxon>Bacillati</taxon>
        <taxon>Bacillota</taxon>
        <taxon>Bacilli</taxon>
        <taxon>Bacillales</taxon>
        <taxon>Salinicoccaceae</taxon>
        <taxon>Lacicoccus</taxon>
    </lineage>
</organism>
<name>A0A1G9DQA8_9BACL</name>
<dbReference type="STRING" id="576118.SAMN05216216_10699"/>
<dbReference type="AlphaFoldDB" id="A0A1G9DQA8"/>
<dbReference type="RefSeq" id="WP_092985539.1">
    <property type="nucleotide sequence ID" value="NZ_FNFY01000006.1"/>
</dbReference>
<evidence type="ECO:0000313" key="3">
    <source>
        <dbReference type="EMBL" id="SDK65995.1"/>
    </source>
</evidence>
<gene>
    <name evidence="3" type="ORF">SAMN05216216_10699</name>
</gene>